<dbReference type="InterPro" id="IPR001005">
    <property type="entry name" value="SANT/Myb"/>
</dbReference>
<dbReference type="Gene3D" id="1.10.10.60">
    <property type="entry name" value="Homeodomain-like"/>
    <property type="match status" value="2"/>
</dbReference>
<dbReference type="SUPFAM" id="SSF46689">
    <property type="entry name" value="Homeodomain-like"/>
    <property type="match status" value="1"/>
</dbReference>
<feature type="compositionally biased region" description="Acidic residues" evidence="3">
    <location>
        <begin position="18"/>
        <end position="30"/>
    </location>
</feature>
<evidence type="ECO:0000256" key="3">
    <source>
        <dbReference type="SAM" id="MobiDB-lite"/>
    </source>
</evidence>
<evidence type="ECO:0000259" key="4">
    <source>
        <dbReference type="PROSITE" id="PS50090"/>
    </source>
</evidence>
<dbReference type="InterPro" id="IPR009057">
    <property type="entry name" value="Homeodomain-like_sf"/>
</dbReference>
<dbReference type="InterPro" id="IPR017930">
    <property type="entry name" value="Myb_dom"/>
</dbReference>
<keyword evidence="2" id="KW-0539">Nucleus</keyword>
<feature type="compositionally biased region" description="Basic residues" evidence="3">
    <location>
        <begin position="133"/>
        <end position="143"/>
    </location>
</feature>
<name>A0ABR2RKC6_9ROSI</name>
<dbReference type="SMART" id="SM00717">
    <property type="entry name" value="SANT"/>
    <property type="match status" value="2"/>
</dbReference>
<dbReference type="PANTHER" id="PTHR47430:SF4">
    <property type="entry name" value="GB|AAC33480.1"/>
    <property type="match status" value="1"/>
</dbReference>
<comment type="caution">
    <text evidence="6">The sequence shown here is derived from an EMBL/GenBank/DDBJ whole genome shotgun (WGS) entry which is preliminary data.</text>
</comment>
<dbReference type="PROSITE" id="PS51294">
    <property type="entry name" value="HTH_MYB"/>
    <property type="match status" value="1"/>
</dbReference>
<dbReference type="Pfam" id="PF13921">
    <property type="entry name" value="Myb_DNA-bind_6"/>
    <property type="match status" value="1"/>
</dbReference>
<evidence type="ECO:0000256" key="2">
    <source>
        <dbReference type="ARBA" id="ARBA00023242"/>
    </source>
</evidence>
<feature type="domain" description="Myb-like" evidence="4">
    <location>
        <begin position="572"/>
        <end position="625"/>
    </location>
</feature>
<feature type="compositionally biased region" description="Basic and acidic residues" evidence="3">
    <location>
        <begin position="243"/>
        <end position="259"/>
    </location>
</feature>
<feature type="domain" description="Myb-like" evidence="4">
    <location>
        <begin position="452"/>
        <end position="501"/>
    </location>
</feature>
<evidence type="ECO:0000313" key="6">
    <source>
        <dbReference type="EMBL" id="KAK9013395.1"/>
    </source>
</evidence>
<feature type="compositionally biased region" description="Basic and acidic residues" evidence="3">
    <location>
        <begin position="287"/>
        <end position="297"/>
    </location>
</feature>
<feature type="domain" description="Myb-like" evidence="4">
    <location>
        <begin position="502"/>
        <end position="570"/>
    </location>
</feature>
<feature type="compositionally biased region" description="Basic and acidic residues" evidence="3">
    <location>
        <begin position="156"/>
        <end position="187"/>
    </location>
</feature>
<comment type="subcellular location">
    <subcellularLocation>
        <location evidence="1">Nucleus</location>
    </subcellularLocation>
</comment>
<dbReference type="Proteomes" id="UP001396334">
    <property type="component" value="Unassembled WGS sequence"/>
</dbReference>
<evidence type="ECO:0000256" key="1">
    <source>
        <dbReference type="ARBA" id="ARBA00004123"/>
    </source>
</evidence>
<protein>
    <submittedName>
        <fullName evidence="6">Uncharacterized protein</fullName>
    </submittedName>
</protein>
<dbReference type="CDD" id="cd00167">
    <property type="entry name" value="SANT"/>
    <property type="match status" value="1"/>
</dbReference>
<feature type="compositionally biased region" description="Basic and acidic residues" evidence="3">
    <location>
        <begin position="84"/>
        <end position="93"/>
    </location>
</feature>
<feature type="region of interest" description="Disordered" evidence="3">
    <location>
        <begin position="1"/>
        <end position="401"/>
    </location>
</feature>
<proteinExistence type="predicted"/>
<feature type="domain" description="HTH myb-type" evidence="5">
    <location>
        <begin position="457"/>
        <end position="505"/>
    </location>
</feature>
<organism evidence="6 7">
    <name type="scientific">Hibiscus sabdariffa</name>
    <name type="common">roselle</name>
    <dbReference type="NCBI Taxonomy" id="183260"/>
    <lineage>
        <taxon>Eukaryota</taxon>
        <taxon>Viridiplantae</taxon>
        <taxon>Streptophyta</taxon>
        <taxon>Embryophyta</taxon>
        <taxon>Tracheophyta</taxon>
        <taxon>Spermatophyta</taxon>
        <taxon>Magnoliopsida</taxon>
        <taxon>eudicotyledons</taxon>
        <taxon>Gunneridae</taxon>
        <taxon>Pentapetalae</taxon>
        <taxon>rosids</taxon>
        <taxon>malvids</taxon>
        <taxon>Malvales</taxon>
        <taxon>Malvaceae</taxon>
        <taxon>Malvoideae</taxon>
        <taxon>Hibiscus</taxon>
    </lineage>
</organism>
<evidence type="ECO:0000313" key="7">
    <source>
        <dbReference type="Proteomes" id="UP001396334"/>
    </source>
</evidence>
<gene>
    <name evidence="6" type="ORF">V6N11_041405</name>
</gene>
<feature type="compositionally biased region" description="Basic and acidic residues" evidence="3">
    <location>
        <begin position="41"/>
        <end position="56"/>
    </location>
</feature>
<keyword evidence="7" id="KW-1185">Reference proteome</keyword>
<dbReference type="PANTHER" id="PTHR47430">
    <property type="entry name" value="GB|AAC33480.1"/>
    <property type="match status" value="1"/>
</dbReference>
<sequence length="667" mass="75979">MGKKKQREKDAHKRENEQVEEGNTAEEGIDVLDLSTGNKNDVPESRNGDGDKNEKGKRIKKRKSEFGTDTEESRKSHKKHKKSKDVVEVEEISKQTTDQESSEAIYLENNEEAISSSKDKQKKNKDALEHSKMREKKKEKKQKLEKVNGNAADENGTGKENSEEIKFSGDTEDGDGSKNEKKQKLEKVNGNVADENGTGKENSVEIKFSGHTEDGDGSKKKKKQKLEKVNGNAADENGTGKENSVEIKFSGHTEDGDGCKKKKKKKKQKLEKVNGNVADENGTGKENSVEIKFSGHTEDDDGSKKKKQKLEKVNGNVADENGTGKENSVGNEIEFSGVTEDGNGRKKKKKSKSVINDSEGGHHEGDQVENATPKDKSKKVSFRDQVEVFPSDDVTDDANKDNKEGLVYGDEGLNMVMNCREHPQVRNCWKEIQTAIPWRPVNSVYHRAHVIFERDEKHPWTPEELEIVQKFVEKHGRKWRMLADSLGKHRHHVKDTWRRIRLTNVNKGRWSQEEYQSLFDLVNLDLSMKANQERISKHGMLRDNICWTAISDKMETRPFVSCCDQWYRKLTSPMVAEGIWADADDYRMVDAISSLDACCMEDVNWDNLLEHRSGELCRKRWDQMVRHLGPTKGMSFDEQVDVLAKRYRPDMAEARETYDSKRPIDLP</sequence>
<dbReference type="PROSITE" id="PS50090">
    <property type="entry name" value="MYB_LIKE"/>
    <property type="match status" value="3"/>
</dbReference>
<feature type="compositionally biased region" description="Basic and acidic residues" evidence="3">
    <location>
        <begin position="202"/>
        <end position="218"/>
    </location>
</feature>
<dbReference type="EMBL" id="JBBPBN010000022">
    <property type="protein sequence ID" value="KAK9013395.1"/>
    <property type="molecule type" value="Genomic_DNA"/>
</dbReference>
<reference evidence="6 7" key="1">
    <citation type="journal article" date="2024" name="G3 (Bethesda)">
        <title>Genome assembly of Hibiscus sabdariffa L. provides insights into metabolisms of medicinal natural products.</title>
        <authorList>
            <person name="Kim T."/>
        </authorList>
    </citation>
    <scope>NUCLEOTIDE SEQUENCE [LARGE SCALE GENOMIC DNA]</scope>
    <source>
        <strain evidence="6">TK-2024</strain>
        <tissue evidence="6">Old leaves</tissue>
    </source>
</reference>
<feature type="compositionally biased region" description="Basic residues" evidence="3">
    <location>
        <begin position="260"/>
        <end position="269"/>
    </location>
</feature>
<accession>A0ABR2RKC6</accession>
<feature type="compositionally biased region" description="Basic and acidic residues" evidence="3">
    <location>
        <begin position="7"/>
        <end position="17"/>
    </location>
</feature>
<evidence type="ECO:0000259" key="5">
    <source>
        <dbReference type="PROSITE" id="PS51294"/>
    </source>
</evidence>